<dbReference type="RefSeq" id="WP_416204594.1">
    <property type="nucleotide sequence ID" value="NZ_JBBKTX010000001.1"/>
</dbReference>
<protein>
    <submittedName>
        <fullName evidence="2">Uncharacterized protein</fullName>
    </submittedName>
</protein>
<feature type="compositionally biased region" description="Basic and acidic residues" evidence="1">
    <location>
        <begin position="56"/>
        <end position="67"/>
    </location>
</feature>
<organism evidence="2 3">
    <name type="scientific">Oceanobacter antarcticus</name>
    <dbReference type="NCBI Taxonomy" id="3133425"/>
    <lineage>
        <taxon>Bacteria</taxon>
        <taxon>Pseudomonadati</taxon>
        <taxon>Pseudomonadota</taxon>
        <taxon>Gammaproteobacteria</taxon>
        <taxon>Oceanospirillales</taxon>
        <taxon>Oceanospirillaceae</taxon>
        <taxon>Oceanobacter</taxon>
    </lineage>
</organism>
<sequence>MDEHKGKANDAFAHAAHGHEAEAVTAPDMIKDSAPHPEPAPHGAEVVKRQLFNQRWDQEVEKHRPDPFDQVEQNKQQRLSQSFGEQSQGTNRRNDRGRE</sequence>
<proteinExistence type="predicted"/>
<comment type="caution">
    <text evidence="2">The sequence shown here is derived from an EMBL/GenBank/DDBJ whole genome shotgun (WGS) entry which is preliminary data.</text>
</comment>
<evidence type="ECO:0000256" key="1">
    <source>
        <dbReference type="SAM" id="MobiDB-lite"/>
    </source>
</evidence>
<reference evidence="2 3" key="1">
    <citation type="submission" date="2024-03" db="EMBL/GenBank/DDBJ databases">
        <title>High-quality draft genome sequence of Oceanobacter sp. wDCs-4.</title>
        <authorList>
            <person name="Dong C."/>
        </authorList>
    </citation>
    <scope>NUCLEOTIDE SEQUENCE [LARGE SCALE GENOMIC DNA]</scope>
    <source>
        <strain evidence="3">wDCs-4</strain>
    </source>
</reference>
<feature type="compositionally biased region" description="Polar residues" evidence="1">
    <location>
        <begin position="71"/>
        <end position="91"/>
    </location>
</feature>
<accession>A0ABW8NDP7</accession>
<dbReference type="EMBL" id="JBBKTX010000001">
    <property type="protein sequence ID" value="MFK4751077.1"/>
    <property type="molecule type" value="Genomic_DNA"/>
</dbReference>
<gene>
    <name evidence="2" type="ORF">WG929_01525</name>
</gene>
<evidence type="ECO:0000313" key="3">
    <source>
        <dbReference type="Proteomes" id="UP001620597"/>
    </source>
</evidence>
<name>A0ABW8NDP7_9GAMM</name>
<dbReference type="Proteomes" id="UP001620597">
    <property type="component" value="Unassembled WGS sequence"/>
</dbReference>
<feature type="region of interest" description="Disordered" evidence="1">
    <location>
        <begin position="1"/>
        <end position="99"/>
    </location>
</feature>
<keyword evidence="3" id="KW-1185">Reference proteome</keyword>
<evidence type="ECO:0000313" key="2">
    <source>
        <dbReference type="EMBL" id="MFK4751077.1"/>
    </source>
</evidence>